<gene>
    <name evidence="7" type="ORF">P5673_015925</name>
</gene>
<protein>
    <recommendedName>
        <fullName evidence="3">cyclic pyranopterin monophosphate synthase</fullName>
        <ecNumber evidence="3">4.6.1.17</ecNumber>
    </recommendedName>
</protein>
<dbReference type="HAMAP" id="MF_01224_B">
    <property type="entry name" value="MoaC_B"/>
    <property type="match status" value="1"/>
</dbReference>
<dbReference type="CDD" id="cd01420">
    <property type="entry name" value="MoaC_PE"/>
    <property type="match status" value="1"/>
</dbReference>
<evidence type="ECO:0000256" key="5">
    <source>
        <dbReference type="ARBA" id="ARBA00023239"/>
    </source>
</evidence>
<dbReference type="InterPro" id="IPR050105">
    <property type="entry name" value="MoCo_biosynth_MoaA/MoaC"/>
</dbReference>
<reference evidence="7" key="2">
    <citation type="journal article" date="2023" name="Science">
        <title>Genomic signatures of disease resistance in endangered staghorn corals.</title>
        <authorList>
            <person name="Vollmer S.V."/>
            <person name="Selwyn J.D."/>
            <person name="Despard B.A."/>
            <person name="Roesel C.L."/>
        </authorList>
    </citation>
    <scope>NUCLEOTIDE SEQUENCE</scope>
    <source>
        <strain evidence="7">K2</strain>
    </source>
</reference>
<comment type="pathway">
    <text evidence="2">Cofactor biosynthesis; molybdopterin biosynthesis.</text>
</comment>
<evidence type="ECO:0000256" key="2">
    <source>
        <dbReference type="ARBA" id="ARBA00005046"/>
    </source>
</evidence>
<evidence type="ECO:0000256" key="1">
    <source>
        <dbReference type="ARBA" id="ARBA00001637"/>
    </source>
</evidence>
<keyword evidence="5" id="KW-0456">Lyase</keyword>
<dbReference type="EMBL" id="JARQWQ010000033">
    <property type="protein sequence ID" value="KAK2561406.1"/>
    <property type="molecule type" value="Genomic_DNA"/>
</dbReference>
<evidence type="ECO:0000256" key="3">
    <source>
        <dbReference type="ARBA" id="ARBA00012575"/>
    </source>
</evidence>
<dbReference type="Proteomes" id="UP001249851">
    <property type="component" value="Unassembled WGS sequence"/>
</dbReference>
<dbReference type="EC" id="4.6.1.17" evidence="3"/>
<dbReference type="Pfam" id="PF01967">
    <property type="entry name" value="MoaC"/>
    <property type="match status" value="1"/>
</dbReference>
<evidence type="ECO:0000313" key="8">
    <source>
        <dbReference type="Proteomes" id="UP001249851"/>
    </source>
</evidence>
<sequence>MIRSRFYWSCKEALKNVKLQAVNKMLCGINSSIRQAHPASIAQFCSFTSKTKKLLVNFPPWPPMLSRNPSIVEKSFLCYIHSKAFSSGHESKCKNSTKFRDDTLSACVDSVTQLSHVDAEGHARMVNVGEKENTSRVAIATGIVYLGRKTFDLVKANKVAKGDVLTVAEMTGIMASKLTPSLIPLCHNIQITHAKVDLELDDEKFAVHITATVTSVGRTGVEMESLTAVSVAALTIYDMCKAVSHDIVISDIKLVQKSGGKSGDYIHP</sequence>
<dbReference type="InterPro" id="IPR036522">
    <property type="entry name" value="MoaC_sf"/>
</dbReference>
<dbReference type="InterPro" id="IPR047594">
    <property type="entry name" value="MoaC_bact/euk"/>
</dbReference>
<keyword evidence="4" id="KW-0501">Molybdenum cofactor biosynthesis</keyword>
<keyword evidence="8" id="KW-1185">Reference proteome</keyword>
<evidence type="ECO:0000259" key="6">
    <source>
        <dbReference type="Pfam" id="PF01967"/>
    </source>
</evidence>
<comment type="caution">
    <text evidence="7">The sequence shown here is derived from an EMBL/GenBank/DDBJ whole genome shotgun (WGS) entry which is preliminary data.</text>
</comment>
<comment type="catalytic activity">
    <reaction evidence="1">
        <text>(8S)-3',8-cyclo-7,8-dihydroguanosine 5'-triphosphate = cyclic pyranopterin phosphate + diphosphate</text>
        <dbReference type="Rhea" id="RHEA:49580"/>
        <dbReference type="ChEBI" id="CHEBI:33019"/>
        <dbReference type="ChEBI" id="CHEBI:59648"/>
        <dbReference type="ChEBI" id="CHEBI:131766"/>
        <dbReference type="EC" id="4.6.1.17"/>
    </reaction>
</comment>
<dbReference type="GO" id="GO:0061799">
    <property type="term" value="F:cyclic pyranopterin monophosphate synthase activity"/>
    <property type="evidence" value="ECO:0007669"/>
    <property type="project" value="UniProtKB-EC"/>
</dbReference>
<dbReference type="GO" id="GO:0006777">
    <property type="term" value="P:Mo-molybdopterin cofactor biosynthetic process"/>
    <property type="evidence" value="ECO:0007669"/>
    <property type="project" value="UniProtKB-KW"/>
</dbReference>
<proteinExistence type="inferred from homology"/>
<organism evidence="7 8">
    <name type="scientific">Acropora cervicornis</name>
    <name type="common">Staghorn coral</name>
    <dbReference type="NCBI Taxonomy" id="6130"/>
    <lineage>
        <taxon>Eukaryota</taxon>
        <taxon>Metazoa</taxon>
        <taxon>Cnidaria</taxon>
        <taxon>Anthozoa</taxon>
        <taxon>Hexacorallia</taxon>
        <taxon>Scleractinia</taxon>
        <taxon>Astrocoeniina</taxon>
        <taxon>Acroporidae</taxon>
        <taxon>Acropora</taxon>
    </lineage>
</organism>
<dbReference type="NCBIfam" id="NF006870">
    <property type="entry name" value="PRK09364.1"/>
    <property type="match status" value="1"/>
</dbReference>
<evidence type="ECO:0000256" key="4">
    <source>
        <dbReference type="ARBA" id="ARBA00023150"/>
    </source>
</evidence>
<accession>A0AAD9V4Y4</accession>
<dbReference type="SUPFAM" id="SSF55040">
    <property type="entry name" value="Molybdenum cofactor biosynthesis protein C, MoaC"/>
    <property type="match status" value="1"/>
</dbReference>
<dbReference type="NCBIfam" id="TIGR00581">
    <property type="entry name" value="moaC"/>
    <property type="match status" value="1"/>
</dbReference>
<dbReference type="InterPro" id="IPR002820">
    <property type="entry name" value="Mopterin_CF_biosynth-C_dom"/>
</dbReference>
<dbReference type="AlphaFoldDB" id="A0AAD9V4Y4"/>
<dbReference type="PANTHER" id="PTHR22960">
    <property type="entry name" value="MOLYBDOPTERIN COFACTOR SYNTHESIS PROTEIN A"/>
    <property type="match status" value="1"/>
</dbReference>
<dbReference type="InterPro" id="IPR023045">
    <property type="entry name" value="MoaC"/>
</dbReference>
<evidence type="ECO:0000313" key="7">
    <source>
        <dbReference type="EMBL" id="KAK2561406.1"/>
    </source>
</evidence>
<dbReference type="Gene3D" id="3.30.70.640">
    <property type="entry name" value="Molybdopterin cofactor biosynthesis C (MoaC) domain"/>
    <property type="match status" value="1"/>
</dbReference>
<reference evidence="7" key="1">
    <citation type="journal article" date="2023" name="G3 (Bethesda)">
        <title>Whole genome assembly and annotation of the endangered Caribbean coral Acropora cervicornis.</title>
        <authorList>
            <person name="Selwyn J.D."/>
            <person name="Vollmer S.V."/>
        </authorList>
    </citation>
    <scope>NUCLEOTIDE SEQUENCE</scope>
    <source>
        <strain evidence="7">K2</strain>
    </source>
</reference>
<feature type="domain" description="Molybdopterin cofactor biosynthesis C (MoaC)" evidence="6">
    <location>
        <begin position="125"/>
        <end position="260"/>
    </location>
</feature>
<name>A0AAD9V4Y4_ACRCE</name>